<comment type="caution">
    <text evidence="2">The sequence shown here is derived from an EMBL/GenBank/DDBJ whole genome shotgun (WGS) entry which is preliminary data.</text>
</comment>
<proteinExistence type="predicted"/>
<dbReference type="Pfam" id="PF02171">
    <property type="entry name" value="Piwi"/>
    <property type="match status" value="1"/>
</dbReference>
<keyword evidence="3" id="KW-1185">Reference proteome</keyword>
<reference evidence="2 3" key="1">
    <citation type="submission" date="2024-01" db="EMBL/GenBank/DDBJ databases">
        <authorList>
            <person name="Waweru B."/>
        </authorList>
    </citation>
    <scope>NUCLEOTIDE SEQUENCE [LARGE SCALE GENOMIC DNA]</scope>
</reference>
<evidence type="ECO:0000313" key="2">
    <source>
        <dbReference type="EMBL" id="CAK7324446.1"/>
    </source>
</evidence>
<dbReference type="Proteomes" id="UP001314170">
    <property type="component" value="Unassembled WGS sequence"/>
</dbReference>
<dbReference type="Gene3D" id="3.30.420.10">
    <property type="entry name" value="Ribonuclease H-like superfamily/Ribonuclease H"/>
    <property type="match status" value="1"/>
</dbReference>
<dbReference type="AlphaFoldDB" id="A0AAV1QRW7"/>
<dbReference type="InterPro" id="IPR036397">
    <property type="entry name" value="RNaseH_sf"/>
</dbReference>
<evidence type="ECO:0000313" key="3">
    <source>
        <dbReference type="Proteomes" id="UP001314170"/>
    </source>
</evidence>
<dbReference type="PROSITE" id="PS50822">
    <property type="entry name" value="PIWI"/>
    <property type="match status" value="1"/>
</dbReference>
<feature type="domain" description="Piwi" evidence="1">
    <location>
        <begin position="1"/>
        <end position="105"/>
    </location>
</feature>
<accession>A0AAV1QRW7</accession>
<dbReference type="SUPFAM" id="SSF53098">
    <property type="entry name" value="Ribonuclease H-like"/>
    <property type="match status" value="1"/>
</dbReference>
<dbReference type="InterPro" id="IPR012337">
    <property type="entry name" value="RNaseH-like_sf"/>
</dbReference>
<dbReference type="InterPro" id="IPR003165">
    <property type="entry name" value="Piwi"/>
</dbReference>
<name>A0AAV1QRW7_9ROSI</name>
<dbReference type="PANTHER" id="PTHR22891">
    <property type="entry name" value="EUKARYOTIC TRANSLATION INITIATION FACTOR 2C"/>
    <property type="match status" value="1"/>
</dbReference>
<protein>
    <recommendedName>
        <fullName evidence="1">Piwi domain-containing protein</fullName>
    </recommendedName>
</protein>
<dbReference type="GO" id="GO:0003676">
    <property type="term" value="F:nucleic acid binding"/>
    <property type="evidence" value="ECO:0007669"/>
    <property type="project" value="InterPro"/>
</dbReference>
<evidence type="ECO:0000259" key="1">
    <source>
        <dbReference type="PROSITE" id="PS50822"/>
    </source>
</evidence>
<gene>
    <name evidence="2" type="ORF">DCAF_LOCUS2092</name>
</gene>
<sequence>MMCLFSRDGVSEGQFYQVLLYELDAIRKACASLEPNYQPPVTFVVVQKRHHTRLFANDHRDRNAVDRSGNILPGTVVDSKICHPTEFDFYLCSHAGIQGTSRPAH</sequence>
<dbReference type="EMBL" id="CAWUPB010000351">
    <property type="protein sequence ID" value="CAK7324446.1"/>
    <property type="molecule type" value="Genomic_DNA"/>
</dbReference>
<organism evidence="2 3">
    <name type="scientific">Dovyalis caffra</name>
    <dbReference type="NCBI Taxonomy" id="77055"/>
    <lineage>
        <taxon>Eukaryota</taxon>
        <taxon>Viridiplantae</taxon>
        <taxon>Streptophyta</taxon>
        <taxon>Embryophyta</taxon>
        <taxon>Tracheophyta</taxon>
        <taxon>Spermatophyta</taxon>
        <taxon>Magnoliopsida</taxon>
        <taxon>eudicotyledons</taxon>
        <taxon>Gunneridae</taxon>
        <taxon>Pentapetalae</taxon>
        <taxon>rosids</taxon>
        <taxon>fabids</taxon>
        <taxon>Malpighiales</taxon>
        <taxon>Salicaceae</taxon>
        <taxon>Flacourtieae</taxon>
        <taxon>Dovyalis</taxon>
    </lineage>
</organism>